<dbReference type="EMBL" id="FZPH01000024">
    <property type="protein sequence ID" value="SNT65607.1"/>
    <property type="molecule type" value="Genomic_DNA"/>
</dbReference>
<evidence type="ECO:0000313" key="3">
    <source>
        <dbReference type="Proteomes" id="UP000198362"/>
    </source>
</evidence>
<dbReference type="InterPro" id="IPR014710">
    <property type="entry name" value="RmlC-like_jellyroll"/>
</dbReference>
<name>A0A239PEV2_9ACTN</name>
<organism evidence="2 3">
    <name type="scientific">Asanoa hainanensis</name>
    <dbReference type="NCBI Taxonomy" id="560556"/>
    <lineage>
        <taxon>Bacteria</taxon>
        <taxon>Bacillati</taxon>
        <taxon>Actinomycetota</taxon>
        <taxon>Actinomycetes</taxon>
        <taxon>Micromonosporales</taxon>
        <taxon>Micromonosporaceae</taxon>
        <taxon>Asanoa</taxon>
    </lineage>
</organism>
<dbReference type="Proteomes" id="UP000198362">
    <property type="component" value="Unassembled WGS sequence"/>
</dbReference>
<dbReference type="Pfam" id="PF07883">
    <property type="entry name" value="Cupin_2"/>
    <property type="match status" value="1"/>
</dbReference>
<keyword evidence="3" id="KW-1185">Reference proteome</keyword>
<accession>A0A239PEV2</accession>
<gene>
    <name evidence="2" type="ORF">SAMN05421812_12456</name>
</gene>
<sequence length="239" mass="25337">MTTFPGGTAVTDLTVYDWPGPDGLPGGSAHVHLVCTEGYVVLEGRGWLQTLGADGFAETPLTPGTVAWFAPGVVHRLVNDGNLRILVVMQNAGLPEAGDAVLTFPPEHLTDGARYRASATLQADDPAGGARRRKDLAVDGFLRLRSGGPQALAEFYARAAALVGDGLPGWRERWRDGPLAATTATGDQLDHLAAGDVHHLHDGRLTVLTAPPTRGYGMCGRLATFPQHQEFDRQNATST</sequence>
<proteinExistence type="predicted"/>
<dbReference type="OrthoDB" id="623300at2"/>
<reference evidence="2 3" key="1">
    <citation type="submission" date="2017-06" db="EMBL/GenBank/DDBJ databases">
        <authorList>
            <person name="Kim H.J."/>
            <person name="Triplett B.A."/>
        </authorList>
    </citation>
    <scope>NUCLEOTIDE SEQUENCE [LARGE SCALE GENOMIC DNA]</scope>
    <source>
        <strain evidence="2 3">CGMCC 4.5593</strain>
    </source>
</reference>
<dbReference type="InterPro" id="IPR013096">
    <property type="entry name" value="Cupin_2"/>
</dbReference>
<evidence type="ECO:0000259" key="1">
    <source>
        <dbReference type="Pfam" id="PF07883"/>
    </source>
</evidence>
<dbReference type="AlphaFoldDB" id="A0A239PEV2"/>
<dbReference type="InterPro" id="IPR011051">
    <property type="entry name" value="RmlC_Cupin_sf"/>
</dbReference>
<evidence type="ECO:0000313" key="2">
    <source>
        <dbReference type="EMBL" id="SNT65607.1"/>
    </source>
</evidence>
<dbReference type="RefSeq" id="WP_089255336.1">
    <property type="nucleotide sequence ID" value="NZ_FZPH01000024.1"/>
</dbReference>
<protein>
    <submittedName>
        <fullName evidence="2">Cupin domain-containing protein</fullName>
    </submittedName>
</protein>
<feature type="domain" description="Cupin type-2" evidence="1">
    <location>
        <begin position="27"/>
        <end position="88"/>
    </location>
</feature>
<dbReference type="Gene3D" id="2.60.120.10">
    <property type="entry name" value="Jelly Rolls"/>
    <property type="match status" value="1"/>
</dbReference>
<dbReference type="SUPFAM" id="SSF51182">
    <property type="entry name" value="RmlC-like cupins"/>
    <property type="match status" value="1"/>
</dbReference>